<keyword evidence="4" id="KW-0138">CF(0)</keyword>
<organism evidence="12 13">
    <name type="scientific">Monodon monoceros</name>
    <name type="common">Narwhal</name>
    <name type="synonym">Ceratodon monodon</name>
    <dbReference type="NCBI Taxonomy" id="40151"/>
    <lineage>
        <taxon>Eukaryota</taxon>
        <taxon>Metazoa</taxon>
        <taxon>Chordata</taxon>
        <taxon>Craniata</taxon>
        <taxon>Vertebrata</taxon>
        <taxon>Euteleostomi</taxon>
        <taxon>Mammalia</taxon>
        <taxon>Eutheria</taxon>
        <taxon>Laurasiatheria</taxon>
        <taxon>Artiodactyla</taxon>
        <taxon>Whippomorpha</taxon>
        <taxon>Cetacea</taxon>
        <taxon>Odontoceti</taxon>
        <taxon>Monodontidae</taxon>
        <taxon>Monodon</taxon>
    </lineage>
</organism>
<comment type="similarity">
    <text evidence="2">Belongs to the ATPase A chain family.</text>
</comment>
<evidence type="ECO:0000256" key="6">
    <source>
        <dbReference type="ARBA" id="ARBA00022781"/>
    </source>
</evidence>
<keyword evidence="5 11" id="KW-0812">Transmembrane</keyword>
<dbReference type="EMBL" id="RWIC01000704">
    <property type="protein sequence ID" value="TKC40793.1"/>
    <property type="molecule type" value="Genomic_DNA"/>
</dbReference>
<evidence type="ECO:0000256" key="4">
    <source>
        <dbReference type="ARBA" id="ARBA00022547"/>
    </source>
</evidence>
<feature type="transmembrane region" description="Helical" evidence="11">
    <location>
        <begin position="40"/>
        <end position="67"/>
    </location>
</feature>
<feature type="non-terminal residue" evidence="12">
    <location>
        <position position="1"/>
    </location>
</feature>
<name>A0A4U1EVX4_MONMO</name>
<proteinExistence type="inferred from homology"/>
<gene>
    <name evidence="12" type="ORF">EI555_006922</name>
</gene>
<dbReference type="GO" id="GO:0006754">
    <property type="term" value="P:ATP biosynthetic process"/>
    <property type="evidence" value="ECO:0007669"/>
    <property type="project" value="UniProtKB-KW"/>
</dbReference>
<evidence type="ECO:0000256" key="11">
    <source>
        <dbReference type="SAM" id="Phobius"/>
    </source>
</evidence>
<evidence type="ECO:0000256" key="10">
    <source>
        <dbReference type="ARBA" id="ARBA00023310"/>
    </source>
</evidence>
<comment type="caution">
    <text evidence="12">The sequence shown here is derived from an EMBL/GenBank/DDBJ whole genome shotgun (WGS) entry which is preliminary data.</text>
</comment>
<dbReference type="Proteomes" id="UP000308365">
    <property type="component" value="Unassembled WGS sequence"/>
</dbReference>
<dbReference type="GO" id="GO:1902600">
    <property type="term" value="P:proton transmembrane transport"/>
    <property type="evidence" value="ECO:0007669"/>
    <property type="project" value="UniProtKB-KW"/>
</dbReference>
<reference evidence="13" key="1">
    <citation type="journal article" date="2019" name="IScience">
        <title>Narwhal Genome Reveals Long-Term Low Genetic Diversity despite Current Large Abundance Size.</title>
        <authorList>
            <person name="Westbury M.V."/>
            <person name="Petersen B."/>
            <person name="Garde E."/>
            <person name="Heide-Jorgensen M.P."/>
            <person name="Lorenzen E.D."/>
        </authorList>
    </citation>
    <scope>NUCLEOTIDE SEQUENCE [LARGE SCALE GENOMIC DNA]</scope>
</reference>
<dbReference type="GO" id="GO:0045259">
    <property type="term" value="C:proton-transporting ATP synthase complex"/>
    <property type="evidence" value="ECO:0007669"/>
    <property type="project" value="UniProtKB-KW"/>
</dbReference>
<evidence type="ECO:0000256" key="3">
    <source>
        <dbReference type="ARBA" id="ARBA00022448"/>
    </source>
</evidence>
<keyword evidence="6" id="KW-0375">Hydrogen ion transport</keyword>
<dbReference type="InterPro" id="IPR035908">
    <property type="entry name" value="F0_ATP_A_sf"/>
</dbReference>
<keyword evidence="3" id="KW-0813">Transport</keyword>
<keyword evidence="10" id="KW-0066">ATP synthesis</keyword>
<evidence type="ECO:0000313" key="13">
    <source>
        <dbReference type="Proteomes" id="UP000308365"/>
    </source>
</evidence>
<evidence type="ECO:0000256" key="1">
    <source>
        <dbReference type="ARBA" id="ARBA00004141"/>
    </source>
</evidence>
<sequence length="251" mass="28302">STSCAINSQYYSRTFINTSNWRDNFSTASALPQLLLHSSFLPYLTILEFAVAIIEAYVFTLLVSLYLHDNNNDPPDPHMPHSKAQSLTPYRSPFSPPNNIGPNHPLACLLLESATALRKEITSTYSKPSLLQLPWAYILHSYKPQSIMKLHLQSQMEYMDQLSSWPQGSMDCTAANIPIPLNVLTIMSRRHNIITVHHGNPNNPKLTLYLSQHNTNHPTAVRSLRSRLSLLGIVSNTYGTDYVQNLNLLQC</sequence>
<protein>
    <submittedName>
        <fullName evidence="12">Uncharacterized protein</fullName>
    </submittedName>
</protein>
<evidence type="ECO:0000256" key="9">
    <source>
        <dbReference type="ARBA" id="ARBA00023136"/>
    </source>
</evidence>
<keyword evidence="8" id="KW-0406">Ion transport</keyword>
<evidence type="ECO:0000256" key="2">
    <source>
        <dbReference type="ARBA" id="ARBA00006810"/>
    </source>
</evidence>
<keyword evidence="9 11" id="KW-0472">Membrane</keyword>
<dbReference type="AlphaFoldDB" id="A0A4U1EVX4"/>
<evidence type="ECO:0000256" key="5">
    <source>
        <dbReference type="ARBA" id="ARBA00022692"/>
    </source>
</evidence>
<keyword evidence="7 11" id="KW-1133">Transmembrane helix</keyword>
<accession>A0A4U1EVX4</accession>
<evidence type="ECO:0000256" key="7">
    <source>
        <dbReference type="ARBA" id="ARBA00022989"/>
    </source>
</evidence>
<evidence type="ECO:0000256" key="8">
    <source>
        <dbReference type="ARBA" id="ARBA00023065"/>
    </source>
</evidence>
<evidence type="ECO:0000313" key="12">
    <source>
        <dbReference type="EMBL" id="TKC40793.1"/>
    </source>
</evidence>
<dbReference type="SUPFAM" id="SSF81336">
    <property type="entry name" value="F1F0 ATP synthase subunit A"/>
    <property type="match status" value="1"/>
</dbReference>
<comment type="subcellular location">
    <subcellularLocation>
        <location evidence="1">Membrane</location>
        <topology evidence="1">Multi-pass membrane protein</topology>
    </subcellularLocation>
</comment>